<dbReference type="EMBL" id="BART01023738">
    <property type="protein sequence ID" value="GAG96153.1"/>
    <property type="molecule type" value="Genomic_DNA"/>
</dbReference>
<dbReference type="AlphaFoldDB" id="X1CIT3"/>
<gene>
    <name evidence="1" type="ORF">S01H4_43096</name>
</gene>
<reference evidence="1" key="1">
    <citation type="journal article" date="2014" name="Front. Microbiol.">
        <title>High frequency of phylogenetically diverse reductive dehalogenase-homologous genes in deep subseafloor sedimentary metagenomes.</title>
        <authorList>
            <person name="Kawai M."/>
            <person name="Futagami T."/>
            <person name="Toyoda A."/>
            <person name="Takaki Y."/>
            <person name="Nishi S."/>
            <person name="Hori S."/>
            <person name="Arai W."/>
            <person name="Tsubouchi T."/>
            <person name="Morono Y."/>
            <person name="Uchiyama I."/>
            <person name="Ito T."/>
            <person name="Fujiyama A."/>
            <person name="Inagaki F."/>
            <person name="Takami H."/>
        </authorList>
    </citation>
    <scope>NUCLEOTIDE SEQUENCE</scope>
    <source>
        <strain evidence="1">Expedition CK06-06</strain>
    </source>
</reference>
<name>X1CIT3_9ZZZZ</name>
<evidence type="ECO:0000313" key="1">
    <source>
        <dbReference type="EMBL" id="GAG96153.1"/>
    </source>
</evidence>
<organism evidence="1">
    <name type="scientific">marine sediment metagenome</name>
    <dbReference type="NCBI Taxonomy" id="412755"/>
    <lineage>
        <taxon>unclassified sequences</taxon>
        <taxon>metagenomes</taxon>
        <taxon>ecological metagenomes</taxon>
    </lineage>
</organism>
<proteinExistence type="predicted"/>
<accession>X1CIT3</accession>
<protein>
    <submittedName>
        <fullName evidence="1">Uncharacterized protein</fullName>
    </submittedName>
</protein>
<sequence length="199" mass="21731">MRFFDIDINKAVHFASVKYNSTFGTSGVMVYLGSGVYFIDIDTSSLGLGDYYFSFNSTLEFYENQTAIDLIHLKIIAQPLALEVPSGAINAMANSYATCQVNVTGAISGDPLFGNANMTTDWDNPYHITNDTFGTFTLNFSTFDIPAQGVLESFTITIFANKTNYGATTGFITIIVNPIQTNADANNSIVNAHLNEHLQ</sequence>
<comment type="caution">
    <text evidence="1">The sequence shown here is derived from an EMBL/GenBank/DDBJ whole genome shotgun (WGS) entry which is preliminary data.</text>
</comment>